<dbReference type="SMART" id="SM00913">
    <property type="entry name" value="IBN_N"/>
    <property type="match status" value="1"/>
</dbReference>
<accession>A0A3M7SZW7</accession>
<evidence type="ECO:0000259" key="1">
    <source>
        <dbReference type="SMART" id="SM00913"/>
    </source>
</evidence>
<dbReference type="PANTHER" id="PTHR12363:SF42">
    <property type="entry name" value="TRANSPORTIN-3"/>
    <property type="match status" value="1"/>
</dbReference>
<dbReference type="GO" id="GO:0005737">
    <property type="term" value="C:cytoplasm"/>
    <property type="evidence" value="ECO:0007669"/>
    <property type="project" value="TreeGrafter"/>
</dbReference>
<reference evidence="2 3" key="1">
    <citation type="journal article" date="2018" name="Sci. Rep.">
        <title>Genomic signatures of local adaptation to the degree of environmental predictability in rotifers.</title>
        <authorList>
            <person name="Franch-Gras L."/>
            <person name="Hahn C."/>
            <person name="Garcia-Roger E.M."/>
            <person name="Carmona M.J."/>
            <person name="Serra M."/>
            <person name="Gomez A."/>
        </authorList>
    </citation>
    <scope>NUCLEOTIDE SEQUENCE [LARGE SCALE GENOMIC DNA]</scope>
    <source>
        <strain evidence="2">HYR1</strain>
    </source>
</reference>
<feature type="domain" description="Importin N-terminal" evidence="1">
    <location>
        <begin position="27"/>
        <end position="93"/>
    </location>
</feature>
<dbReference type="Proteomes" id="UP000276133">
    <property type="component" value="Unassembled WGS sequence"/>
</dbReference>
<gene>
    <name evidence="2" type="ORF">BpHYR1_001692</name>
</gene>
<dbReference type="Gene3D" id="1.25.10.10">
    <property type="entry name" value="Leucine-rich Repeat Variant"/>
    <property type="match status" value="1"/>
</dbReference>
<dbReference type="InterPro" id="IPR016024">
    <property type="entry name" value="ARM-type_fold"/>
</dbReference>
<comment type="caution">
    <text evidence="2">The sequence shown here is derived from an EMBL/GenBank/DDBJ whole genome shotgun (WGS) entry which is preliminary data.</text>
</comment>
<dbReference type="InterPro" id="IPR001494">
    <property type="entry name" value="Importin-beta_N"/>
</dbReference>
<sequence>MDSIKQTVINASTTFYSTQDQEQRRSAEQWLNDFKKSVNAWYVSDQILHTDQNEQVLFFAAQTIRNKIQNSFHELSVESHESLKNSLIQHLEKLSTSKYSTVQTQINIALSDLIMLMNTWQAPLPEIIQKFNKPEQMGTLIDFLTILPEEISNKRLKLGQNRRDQLRSLFSNSSPFLIKYLEQSLAQISLLACEENQSKIKSIYKCYSSWIECKLIDTNLIINSQLYIYLFRILSEPKTDLDLHDVVTTCLINILLLFPFNARIDVSFFFYFFIFTTEIF</sequence>
<dbReference type="STRING" id="10195.A0A3M7SZW7"/>
<evidence type="ECO:0000313" key="3">
    <source>
        <dbReference type="Proteomes" id="UP000276133"/>
    </source>
</evidence>
<dbReference type="Pfam" id="PF03810">
    <property type="entry name" value="IBN_N"/>
    <property type="match status" value="1"/>
</dbReference>
<dbReference type="AlphaFoldDB" id="A0A3M7SZW7"/>
<organism evidence="2 3">
    <name type="scientific">Brachionus plicatilis</name>
    <name type="common">Marine rotifer</name>
    <name type="synonym">Brachionus muelleri</name>
    <dbReference type="NCBI Taxonomy" id="10195"/>
    <lineage>
        <taxon>Eukaryota</taxon>
        <taxon>Metazoa</taxon>
        <taxon>Spiralia</taxon>
        <taxon>Gnathifera</taxon>
        <taxon>Rotifera</taxon>
        <taxon>Eurotatoria</taxon>
        <taxon>Monogononta</taxon>
        <taxon>Pseudotrocha</taxon>
        <taxon>Ploima</taxon>
        <taxon>Brachionidae</taxon>
        <taxon>Brachionus</taxon>
    </lineage>
</organism>
<dbReference type="InterPro" id="IPR013598">
    <property type="entry name" value="Exportin-1/Importin-b-like"/>
</dbReference>
<dbReference type="InterPro" id="IPR051345">
    <property type="entry name" value="Importin_beta-like_NTR"/>
</dbReference>
<dbReference type="OrthoDB" id="435593at2759"/>
<protein>
    <submittedName>
        <fullName evidence="2">Transportin-3</fullName>
    </submittedName>
</protein>
<evidence type="ECO:0000313" key="2">
    <source>
        <dbReference type="EMBL" id="RNA41267.1"/>
    </source>
</evidence>
<dbReference type="PANTHER" id="PTHR12363">
    <property type="entry name" value="TRANSPORTIN 3 AND IMPORTIN 13"/>
    <property type="match status" value="1"/>
</dbReference>
<proteinExistence type="predicted"/>
<keyword evidence="3" id="KW-1185">Reference proteome</keyword>
<dbReference type="InterPro" id="IPR011989">
    <property type="entry name" value="ARM-like"/>
</dbReference>
<dbReference type="GO" id="GO:0031267">
    <property type="term" value="F:small GTPase binding"/>
    <property type="evidence" value="ECO:0007669"/>
    <property type="project" value="InterPro"/>
</dbReference>
<dbReference type="SUPFAM" id="SSF48371">
    <property type="entry name" value="ARM repeat"/>
    <property type="match status" value="1"/>
</dbReference>
<dbReference type="Pfam" id="PF08389">
    <property type="entry name" value="Xpo1"/>
    <property type="match status" value="1"/>
</dbReference>
<name>A0A3M7SZW7_BRAPC</name>
<dbReference type="EMBL" id="REGN01000526">
    <property type="protein sequence ID" value="RNA41267.1"/>
    <property type="molecule type" value="Genomic_DNA"/>
</dbReference>
<dbReference type="GO" id="GO:0006606">
    <property type="term" value="P:protein import into nucleus"/>
    <property type="evidence" value="ECO:0007669"/>
    <property type="project" value="TreeGrafter"/>
</dbReference>